<dbReference type="Proteomes" id="UP000754750">
    <property type="component" value="Unassembled WGS sequence"/>
</dbReference>
<name>A0A928KQQ8_9FIRM</name>
<accession>A0A928KQQ8</accession>
<sequence>MERLTASFRLHNQEPFPKRLPKVSFGRPLLPFVLSRKEVPASARGAYSAPAELPVRQLTEKIISLGIIEI</sequence>
<evidence type="ECO:0000313" key="1">
    <source>
        <dbReference type="EMBL" id="MBE6832835.1"/>
    </source>
</evidence>
<organism evidence="1 2">
    <name type="scientific">Faecalispora sporosphaeroides</name>
    <dbReference type="NCBI Taxonomy" id="1549"/>
    <lineage>
        <taxon>Bacteria</taxon>
        <taxon>Bacillati</taxon>
        <taxon>Bacillota</taxon>
        <taxon>Clostridia</taxon>
        <taxon>Eubacteriales</taxon>
        <taxon>Oscillospiraceae</taxon>
        <taxon>Faecalispora</taxon>
    </lineage>
</organism>
<comment type="caution">
    <text evidence="1">The sequence shown here is derived from an EMBL/GenBank/DDBJ whole genome shotgun (WGS) entry which is preliminary data.</text>
</comment>
<gene>
    <name evidence="1" type="ORF">E7512_04515</name>
</gene>
<dbReference type="AlphaFoldDB" id="A0A928KQQ8"/>
<proteinExistence type="predicted"/>
<reference evidence="1" key="1">
    <citation type="submission" date="2019-04" db="EMBL/GenBank/DDBJ databases">
        <title>Evolution of Biomass-Degrading Anaerobic Consortia Revealed by Metagenomics.</title>
        <authorList>
            <person name="Peng X."/>
        </authorList>
    </citation>
    <scope>NUCLEOTIDE SEQUENCE</scope>
    <source>
        <strain evidence="1">SIG551</strain>
    </source>
</reference>
<protein>
    <submittedName>
        <fullName evidence="1">Uncharacterized protein</fullName>
    </submittedName>
</protein>
<evidence type="ECO:0000313" key="2">
    <source>
        <dbReference type="Proteomes" id="UP000754750"/>
    </source>
</evidence>
<dbReference type="EMBL" id="SVNY01000002">
    <property type="protein sequence ID" value="MBE6832835.1"/>
    <property type="molecule type" value="Genomic_DNA"/>
</dbReference>